<dbReference type="CDD" id="cd00096">
    <property type="entry name" value="Ig"/>
    <property type="match status" value="1"/>
</dbReference>
<dbReference type="FunFam" id="2.60.40.10:FF:000612">
    <property type="entry name" value="palladin isoform X1"/>
    <property type="match status" value="1"/>
</dbReference>
<dbReference type="InterPro" id="IPR050964">
    <property type="entry name" value="Striated_Muscle_Regulatory"/>
</dbReference>
<evidence type="ECO:0000256" key="1">
    <source>
        <dbReference type="ARBA" id="ARBA00022737"/>
    </source>
</evidence>
<gene>
    <name evidence="7" type="ORF">PVAND_007460</name>
</gene>
<feature type="chain" id="PRO_5039938914" evidence="4">
    <location>
        <begin position="20"/>
        <end position="1517"/>
    </location>
</feature>
<dbReference type="Pfam" id="PF07679">
    <property type="entry name" value="I-set"/>
    <property type="match status" value="2"/>
</dbReference>
<dbReference type="SUPFAM" id="SSF48726">
    <property type="entry name" value="Immunoglobulin"/>
    <property type="match status" value="2"/>
</dbReference>
<dbReference type="PROSITE" id="PS50835">
    <property type="entry name" value="IG_LIKE"/>
    <property type="match status" value="2"/>
</dbReference>
<dbReference type="SUPFAM" id="SSF49265">
    <property type="entry name" value="Fibronectin type III"/>
    <property type="match status" value="1"/>
</dbReference>
<dbReference type="FunFam" id="2.60.40.10:FF:001806">
    <property type="entry name" value="Blast:Twitchin"/>
    <property type="match status" value="1"/>
</dbReference>
<name>A0A9J6C6L2_POLVA</name>
<dbReference type="InterPro" id="IPR036116">
    <property type="entry name" value="FN3_sf"/>
</dbReference>
<feature type="region of interest" description="Disordered" evidence="2">
    <location>
        <begin position="890"/>
        <end position="916"/>
    </location>
</feature>
<keyword evidence="4" id="KW-0732">Signal</keyword>
<dbReference type="PANTHER" id="PTHR13817">
    <property type="entry name" value="TITIN"/>
    <property type="match status" value="1"/>
</dbReference>
<dbReference type="SMART" id="SM00060">
    <property type="entry name" value="FN3"/>
    <property type="match status" value="2"/>
</dbReference>
<feature type="region of interest" description="Disordered" evidence="2">
    <location>
        <begin position="1063"/>
        <end position="1089"/>
    </location>
</feature>
<dbReference type="InterPro" id="IPR013098">
    <property type="entry name" value="Ig_I-set"/>
</dbReference>
<feature type="compositionally biased region" description="Low complexity" evidence="2">
    <location>
        <begin position="1432"/>
        <end position="1453"/>
    </location>
</feature>
<feature type="region of interest" description="Disordered" evidence="2">
    <location>
        <begin position="962"/>
        <end position="1049"/>
    </location>
</feature>
<dbReference type="SMART" id="SM00408">
    <property type="entry name" value="IGc2"/>
    <property type="match status" value="2"/>
</dbReference>
<dbReference type="PROSITE" id="PS50853">
    <property type="entry name" value="FN3"/>
    <property type="match status" value="2"/>
</dbReference>
<dbReference type="InterPro" id="IPR003599">
    <property type="entry name" value="Ig_sub"/>
</dbReference>
<dbReference type="SMART" id="SM00409">
    <property type="entry name" value="IG"/>
    <property type="match status" value="2"/>
</dbReference>
<keyword evidence="1" id="KW-0677">Repeat</keyword>
<keyword evidence="3" id="KW-1133">Transmembrane helix</keyword>
<evidence type="ECO:0000313" key="8">
    <source>
        <dbReference type="Proteomes" id="UP001107558"/>
    </source>
</evidence>
<dbReference type="InterPro" id="IPR013783">
    <property type="entry name" value="Ig-like_fold"/>
</dbReference>
<dbReference type="OrthoDB" id="6107607at2759"/>
<keyword evidence="3" id="KW-0812">Transmembrane</keyword>
<accession>A0A9J6C6L2</accession>
<proteinExistence type="predicted"/>
<evidence type="ECO:0000259" key="6">
    <source>
        <dbReference type="PROSITE" id="PS50853"/>
    </source>
</evidence>
<feature type="region of interest" description="Disordered" evidence="2">
    <location>
        <begin position="1330"/>
        <end position="1453"/>
    </location>
</feature>
<feature type="region of interest" description="Disordered" evidence="2">
    <location>
        <begin position="1146"/>
        <end position="1193"/>
    </location>
</feature>
<feature type="domain" description="Ig-like" evidence="5">
    <location>
        <begin position="358"/>
        <end position="446"/>
    </location>
</feature>
<feature type="compositionally biased region" description="Acidic residues" evidence="2">
    <location>
        <begin position="1008"/>
        <end position="1020"/>
    </location>
</feature>
<evidence type="ECO:0000256" key="2">
    <source>
        <dbReference type="SAM" id="MobiDB-lite"/>
    </source>
</evidence>
<feature type="domain" description="Ig-like" evidence="5">
    <location>
        <begin position="451"/>
        <end position="544"/>
    </location>
</feature>
<dbReference type="Proteomes" id="UP001107558">
    <property type="component" value="Chromosome 2"/>
</dbReference>
<evidence type="ECO:0000256" key="4">
    <source>
        <dbReference type="SAM" id="SignalP"/>
    </source>
</evidence>
<evidence type="ECO:0000313" key="7">
    <source>
        <dbReference type="EMBL" id="KAG5677729.1"/>
    </source>
</evidence>
<keyword evidence="3" id="KW-0472">Membrane</keyword>
<reference evidence="7" key="1">
    <citation type="submission" date="2021-03" db="EMBL/GenBank/DDBJ databases">
        <title>Chromosome level genome of the anhydrobiotic midge Polypedilum vanderplanki.</title>
        <authorList>
            <person name="Yoshida Y."/>
            <person name="Kikawada T."/>
            <person name="Gusev O."/>
        </authorList>
    </citation>
    <scope>NUCLEOTIDE SEQUENCE</scope>
    <source>
        <strain evidence="7">NIAS01</strain>
        <tissue evidence="7">Whole body or cell culture</tissue>
    </source>
</reference>
<dbReference type="Pfam" id="PF06757">
    <property type="entry name" value="Ins_allergen_rp"/>
    <property type="match status" value="1"/>
</dbReference>
<dbReference type="InterPro" id="IPR003598">
    <property type="entry name" value="Ig_sub2"/>
</dbReference>
<dbReference type="InterPro" id="IPR007110">
    <property type="entry name" value="Ig-like_dom"/>
</dbReference>
<dbReference type="InterPro" id="IPR003961">
    <property type="entry name" value="FN3_dom"/>
</dbReference>
<dbReference type="CDD" id="cd00063">
    <property type="entry name" value="FN3"/>
    <property type="match status" value="2"/>
</dbReference>
<feature type="domain" description="Fibronectin type-III" evidence="6">
    <location>
        <begin position="549"/>
        <end position="641"/>
    </location>
</feature>
<dbReference type="InterPro" id="IPR036179">
    <property type="entry name" value="Ig-like_dom_sf"/>
</dbReference>
<sequence>MKYFTVLLFIGAQFIVINSLPTRSTLKKELDQFNDVINIQRISEIIREYWENDPSIQALIKYLKSDSFMSALNTFVKSEEVDDIIEWMQSHGVDIKLEIEEFSEDISSIHQSSLILQQFFYEQFSLSTFEEEIRNEIKYDKMNELIDNFLQDGNDFAQLYLILKVSKPSLENIFMNAEIQNVIGELKNLGRKNAAKNRNSYQFTLELFSFVGHIFIAIRLSAMGNQSSKTHKEKYSRKNVHWKSAEPPHAPGKPYLLPGVPSDEPDVVTIKWQKPTLDGGSSIIGYIVEHKRTGSPNWIRANQQLIQLTELTLTGLEPGWRYQFRIIAENAVGCSPPSEASDPLTVTLQRNAVQSTAPKFLAELEDLNGIENEKVEFKVRVIGTPAPQISWFKDGFEIFSSRRAKIITENDTSTLIFYQSSLTDEGEIKCTATNRAGYAFTKARLIIEAPPKIRLPRQYEDGLIIEAEEVIRLKVGLAGRPIPLIEWSHNGEIITSGGRYEISSNDKNSTLKITNTCRTDRGEYHLKASNSLGEDSTSFLVTVTARPTQPGKIAIKILPANTVTLTWAPPDDDGGCKIGNYIVEYFRIGWNVWLKAATCRTLAVTLNDLIPGSEYKFRVKAENPYGVSDPSEDSDILFIPDIKRGITDPTKSKSQPQLGLDSDFAPRRKLSPSPARSKLTENIEEQQQKKAATIPRIKLNTKIFDDETIERDMNYGASDDFYKFGEVPSTSLHEKSELEHQVRQLKNAKNNVKFNDNLKTTKVEDEPIYANLPKDKPQETREDLRKYTGKRTYLDLSKTGGDADRSIQNSSEFMLVLYADKDSKGEHKNDSFELDDYFELPRPLSQSAPELNAIVPEGPILRTAVSSTELLYERAMARFYKAVEYEQTETARKRSISVDQEARRRSFSVDQEGKKVDAQESALTRLRINSLPESEKMSVLRRRLSGEVPNLHINIPKRLSFSKDEESDETDATYLNTLRNEEPYSDERSPSPYMLAKEKNEEQKFSDDYTDSTESSDDEEASPRRSRYRTTEKDTYHARMLSPYRQPQKGEAAEVLTKLKSPIPDPNFVPKPILKRPASADGRKPTTPITPQLIVTSRRSLSPSPPINRIHRKSVEIDTTPVIIQDLIDDVKTEIVPEVPRIKVEEPIIKQPSPPKPEPEPEEEEFKPDPEVIKRNEQTKRKMLERRQSSIEENKVMADFYGDIIKTHSLPTKPKIPIYMDPEALKKLEAEEEQQHDSGVISSAEISPQSSISKPVQQQQNRSPSPFSRRSSDVAKISRPFSPPPKNEEIIKSRRASDSMKIQNAIGKENFSNLPLKDTIETFKSNYNRLELNKSPSPHNFNTSEASSTDELQTRGRLIEKSPKVTGTLPKRRKASKSRSRDSSMIRTPIELNSQPTRRMKSSSRTRNRSESKSPTAMNRKIIINRVAPQNTTPKYEPSSPSPPLSSRTATPSELQEEVTLKVKSNMTYATDVSILAFATYLYFFKSALLALPILILLIYRQIANKIPDWLKKKKKS</sequence>
<evidence type="ECO:0000256" key="3">
    <source>
        <dbReference type="SAM" id="Phobius"/>
    </source>
</evidence>
<feature type="compositionally biased region" description="Basic and acidic residues" evidence="2">
    <location>
        <begin position="979"/>
        <end position="989"/>
    </location>
</feature>
<comment type="caution">
    <text evidence="7">The sequence shown here is derived from an EMBL/GenBank/DDBJ whole genome shotgun (WGS) entry which is preliminary data.</text>
</comment>
<feature type="region of interest" description="Disordered" evidence="2">
    <location>
        <begin position="1229"/>
        <end position="1298"/>
    </location>
</feature>
<feature type="domain" description="Fibronectin type-III" evidence="6">
    <location>
        <begin position="250"/>
        <end position="350"/>
    </location>
</feature>
<dbReference type="GO" id="GO:0031430">
    <property type="term" value="C:M band"/>
    <property type="evidence" value="ECO:0007669"/>
    <property type="project" value="TreeGrafter"/>
</dbReference>
<dbReference type="PANTHER" id="PTHR13817:SF167">
    <property type="entry name" value="MYOMESIN AND MYOSIN BINDING PROTEIN"/>
    <property type="match status" value="1"/>
</dbReference>
<feature type="transmembrane region" description="Helical" evidence="3">
    <location>
        <begin position="1475"/>
        <end position="1500"/>
    </location>
</feature>
<feature type="compositionally biased region" description="Basic and acidic residues" evidence="2">
    <location>
        <begin position="1167"/>
        <end position="1193"/>
    </location>
</feature>
<keyword evidence="8" id="KW-1185">Reference proteome</keyword>
<organism evidence="7 8">
    <name type="scientific">Polypedilum vanderplanki</name>
    <name type="common">Sleeping chironomid midge</name>
    <dbReference type="NCBI Taxonomy" id="319348"/>
    <lineage>
        <taxon>Eukaryota</taxon>
        <taxon>Metazoa</taxon>
        <taxon>Ecdysozoa</taxon>
        <taxon>Arthropoda</taxon>
        <taxon>Hexapoda</taxon>
        <taxon>Insecta</taxon>
        <taxon>Pterygota</taxon>
        <taxon>Neoptera</taxon>
        <taxon>Endopterygota</taxon>
        <taxon>Diptera</taxon>
        <taxon>Nematocera</taxon>
        <taxon>Chironomoidea</taxon>
        <taxon>Chironomidae</taxon>
        <taxon>Chironominae</taxon>
        <taxon>Polypedilum</taxon>
        <taxon>Polypedilum</taxon>
    </lineage>
</organism>
<feature type="compositionally biased region" description="Basic and acidic residues" evidence="2">
    <location>
        <begin position="996"/>
        <end position="1007"/>
    </location>
</feature>
<dbReference type="PRINTS" id="PR00014">
    <property type="entry name" value="FNTYPEIII"/>
</dbReference>
<dbReference type="Gene3D" id="2.60.40.10">
    <property type="entry name" value="Immunoglobulins"/>
    <property type="match status" value="4"/>
</dbReference>
<feature type="compositionally biased region" description="Basic and acidic residues" evidence="2">
    <location>
        <begin position="1352"/>
        <end position="1363"/>
    </location>
</feature>
<feature type="region of interest" description="Disordered" evidence="2">
    <location>
        <begin position="647"/>
        <end position="691"/>
    </location>
</feature>
<dbReference type="GO" id="GO:0045214">
    <property type="term" value="P:sarcomere organization"/>
    <property type="evidence" value="ECO:0007669"/>
    <property type="project" value="TreeGrafter"/>
</dbReference>
<feature type="compositionally biased region" description="Basic residues" evidence="2">
    <location>
        <begin position="1398"/>
        <end position="1407"/>
    </location>
</feature>
<evidence type="ECO:0000259" key="5">
    <source>
        <dbReference type="PROSITE" id="PS50835"/>
    </source>
</evidence>
<feature type="compositionally biased region" description="Basic and acidic residues" evidence="2">
    <location>
        <begin position="1286"/>
        <end position="1298"/>
    </location>
</feature>
<dbReference type="Pfam" id="PF00041">
    <property type="entry name" value="fn3"/>
    <property type="match status" value="2"/>
</dbReference>
<protein>
    <submittedName>
        <fullName evidence="7">Uncharacterized protein</fullName>
    </submittedName>
</protein>
<dbReference type="EMBL" id="JADBJN010000002">
    <property type="protein sequence ID" value="KAG5677729.1"/>
    <property type="molecule type" value="Genomic_DNA"/>
</dbReference>
<dbReference type="FunFam" id="2.60.40.10:FF:001223">
    <property type="entry name" value="Sidekick cell adhesion molecule 1"/>
    <property type="match status" value="1"/>
</dbReference>
<feature type="compositionally biased region" description="Low complexity" evidence="2">
    <location>
        <begin position="1241"/>
        <end position="1269"/>
    </location>
</feature>
<feature type="compositionally biased region" description="Polar residues" evidence="2">
    <location>
        <begin position="1330"/>
        <end position="1351"/>
    </location>
</feature>
<dbReference type="InterPro" id="IPR010629">
    <property type="entry name" value="Ins_allergen"/>
</dbReference>
<feature type="signal peptide" evidence="4">
    <location>
        <begin position="1"/>
        <end position="19"/>
    </location>
</feature>